<dbReference type="CDD" id="cd00160">
    <property type="entry name" value="RhoGEF"/>
    <property type="match status" value="1"/>
</dbReference>
<evidence type="ECO:0000256" key="1">
    <source>
        <dbReference type="ARBA" id="ARBA00022553"/>
    </source>
</evidence>
<dbReference type="InterPro" id="IPR000219">
    <property type="entry name" value="DH_dom"/>
</dbReference>
<feature type="region of interest" description="Disordered" evidence="3">
    <location>
        <begin position="544"/>
        <end position="564"/>
    </location>
</feature>
<dbReference type="Gene3D" id="1.20.900.10">
    <property type="entry name" value="Dbl homology (DH) domain"/>
    <property type="match status" value="1"/>
</dbReference>
<feature type="region of interest" description="Disordered" evidence="3">
    <location>
        <begin position="204"/>
        <end position="304"/>
    </location>
</feature>
<dbReference type="PROSITE" id="PS50219">
    <property type="entry name" value="CNH"/>
    <property type="match status" value="1"/>
</dbReference>
<feature type="compositionally biased region" description="Polar residues" evidence="3">
    <location>
        <begin position="292"/>
        <end position="304"/>
    </location>
</feature>
<dbReference type="OMA" id="VCYNEFA"/>
<dbReference type="SMART" id="SM00036">
    <property type="entry name" value="CNH"/>
    <property type="match status" value="1"/>
</dbReference>
<evidence type="ECO:0000313" key="6">
    <source>
        <dbReference type="EMBL" id="SAM03401.1"/>
    </source>
</evidence>
<dbReference type="SMART" id="SM00049">
    <property type="entry name" value="DEP"/>
    <property type="match status" value="1"/>
</dbReference>
<dbReference type="InterPro" id="IPR000591">
    <property type="entry name" value="DEP_dom"/>
</dbReference>
<sequence>MSCHRNAQNVPTSTDQTLPGSLNTKPLISLTTHPSPNVDTVVYNGGPIPESVRRSYLQQKLPVRKQSLLAYGRNRPTQHPQQSIPVRRVGSSLRHPPPDKLVRALTIGTATPTSSPTSTATPAILNTGYKTPTRSATVTLPTSSASPSTDNSSSAACTHTASSAPTRSSRTVISTNNLHNSLPTIRSSTSSMVTAPLYLSPPPTPLELANRYSTGNDKGDNEDDFYFGDRPPSTIDCTQPTTSVTSLSALSTPRTTSVLQQNEADTTTPQPPGLTNRCYDDDDDDDDDDYDSTVSSPLSPTMNDLQAEESLWKTGSSNIDTVGAGSSTIPGDDDTEDGTTDKWMTIDELSDQARQQLERQKCQRSYYTPALSPSLSKQPAQMIGMPLRGTTPRSVSLRTLHFYPALLSHTAQELYRRLPVRTLMNDDIEYPCAFNGKEAVDCLLQILRTSDRNLGLLIGRALDQQRFFHDVTYEHHLRDSQHKLYQFKHRRHSDLVKALDLHASLEDDLDGKSLPNGVFALLTKCYSPTCARDQGCYSAYCPRKGKQPTKRSSRQTQPLDKEQKSKLWIHSVPKIIVDATSREEIKRQECIYELIYTEGDFVKDLHYMHKLWVKPLITQDIIPNDRRERFVQEVFWNMADIEKVNGVLSQALAALQSKEHVVKSIGGVLLDHVCHFDPFVSYGSHQMIGKFKLELEKKRNPQFARFAQTTERRPESRRLELNGFLTKPISRLGKYNLLLREILQRTPKDNPDYETIPKVMDTIAGYLAQMNTETGKCENIFNLQQIEERLLFKSALDYVDLALRDPQRQVILQGRMKRKGNSSSEASDLHVFLFDHYLVFAKIKVVDHLEYYKVFRKPIPLDLLTISAAAINIRAKRTSTLLAYSRTSVGNMASQAAAIPRASTSDSLLPNKPVVSCSITFYHHGRKGAPPMTLYTPTAVSRKTWMERIHRQQTTLSANRAVFTVRPLINRYFLASNRIYDSIVVSRKATKTAQVDCNDQVSNTGDTLDETANTALLVGTDLGVYIKLNTSNSSDRQWDDDDDDDDALLKRVIHLDRITQMEVMNDSQLLVLADKTLWTFPLGDVLDSSDKPLSMKKGRIISTGTAFFHVGECLNKMMVFIVKPNTLSTTTIRVMEPIATDDSKKAKSGFSIRRLVRNGPVGLLPYKDLYLPSEASSIHLLKSKMCISCPREIGVVDMKSFGVQALLDPGDDGLAFVFSRQDIRPISIYRVQFAEYLVCYNEFGFYVDQRGRWIRSSHIMEWEGEPDAFALSYPYLVAFEPGFIEIRNILSGRVEQLILGKNIRCTNSRKDTIQGSMAEPDNDGHQMVFQLDRL</sequence>
<dbReference type="OrthoDB" id="2272012at2759"/>
<dbReference type="Pfam" id="PF00610">
    <property type="entry name" value="DEP"/>
    <property type="match status" value="1"/>
</dbReference>
<dbReference type="SUPFAM" id="SSF48065">
    <property type="entry name" value="DBL homology domain (DH-domain)"/>
    <property type="match status" value="1"/>
</dbReference>
<evidence type="ECO:0000256" key="3">
    <source>
        <dbReference type="SAM" id="MobiDB-lite"/>
    </source>
</evidence>
<dbReference type="Pfam" id="PF00780">
    <property type="entry name" value="CNH"/>
    <property type="match status" value="1"/>
</dbReference>
<dbReference type="InterPro" id="IPR036390">
    <property type="entry name" value="WH_DNA-bd_sf"/>
</dbReference>
<feature type="domain" description="CNH" evidence="5">
    <location>
        <begin position="999"/>
        <end position="1313"/>
    </location>
</feature>
<dbReference type="SUPFAM" id="SSF50729">
    <property type="entry name" value="PH domain-like"/>
    <property type="match status" value="1"/>
</dbReference>
<dbReference type="Gene3D" id="1.10.10.10">
    <property type="entry name" value="Winged helix-like DNA-binding domain superfamily/Winged helix DNA-binding domain"/>
    <property type="match status" value="1"/>
</dbReference>
<dbReference type="InterPro" id="IPR041675">
    <property type="entry name" value="PH_5"/>
</dbReference>
<feature type="compositionally biased region" description="Polar residues" evidence="3">
    <location>
        <begin position="75"/>
        <end position="84"/>
    </location>
</feature>
<evidence type="ECO:0000259" key="4">
    <source>
        <dbReference type="PROSITE" id="PS50010"/>
    </source>
</evidence>
<dbReference type="PANTHER" id="PTHR46572:SF1">
    <property type="entry name" value="RHO1 GUANINE NUCLEOTIDE EXCHANGE FACTOR TUS1"/>
    <property type="match status" value="1"/>
</dbReference>
<proteinExistence type="predicted"/>
<dbReference type="PROSITE" id="PS50010">
    <property type="entry name" value="DH_2"/>
    <property type="match status" value="1"/>
</dbReference>
<dbReference type="InterPro" id="IPR001331">
    <property type="entry name" value="GDS_CDC24_CS"/>
</dbReference>
<feature type="compositionally biased region" description="Polar residues" evidence="3">
    <location>
        <begin position="316"/>
        <end position="329"/>
    </location>
</feature>
<feature type="compositionally biased region" description="Polar residues" evidence="3">
    <location>
        <begin position="253"/>
        <end position="268"/>
    </location>
</feature>
<dbReference type="InParanoid" id="A0A163JVQ5"/>
<dbReference type="GO" id="GO:0035556">
    <property type="term" value="P:intracellular signal transduction"/>
    <property type="evidence" value="ECO:0007669"/>
    <property type="project" value="InterPro"/>
</dbReference>
<dbReference type="Pfam" id="PF00621">
    <property type="entry name" value="RhoGEF"/>
    <property type="match status" value="1"/>
</dbReference>
<protein>
    <recommendedName>
        <fullName evidence="8">DH domain-containing protein</fullName>
    </recommendedName>
</protein>
<feature type="region of interest" description="Disordered" evidence="3">
    <location>
        <begin position="73"/>
        <end position="174"/>
    </location>
</feature>
<keyword evidence="7" id="KW-1185">Reference proteome</keyword>
<evidence type="ECO:0000259" key="5">
    <source>
        <dbReference type="PROSITE" id="PS50219"/>
    </source>
</evidence>
<organism evidence="6">
    <name type="scientific">Absidia glauca</name>
    <name type="common">Pin mould</name>
    <dbReference type="NCBI Taxonomy" id="4829"/>
    <lineage>
        <taxon>Eukaryota</taxon>
        <taxon>Fungi</taxon>
        <taxon>Fungi incertae sedis</taxon>
        <taxon>Mucoromycota</taxon>
        <taxon>Mucoromycotina</taxon>
        <taxon>Mucoromycetes</taxon>
        <taxon>Mucorales</taxon>
        <taxon>Cunninghamellaceae</taxon>
        <taxon>Absidia</taxon>
    </lineage>
</organism>
<evidence type="ECO:0008006" key="8">
    <source>
        <dbReference type="Google" id="ProtNLM"/>
    </source>
</evidence>
<dbReference type="PANTHER" id="PTHR46572">
    <property type="entry name" value="RHO1 GDP-GTP EXCHANGE PROTEIN 1-RELATED"/>
    <property type="match status" value="1"/>
</dbReference>
<keyword evidence="1" id="KW-0597">Phosphoprotein</keyword>
<feature type="domain" description="DH" evidence="4">
    <location>
        <begin position="586"/>
        <end position="773"/>
    </location>
</feature>
<dbReference type="SUPFAM" id="SSF46785">
    <property type="entry name" value="Winged helix' DNA-binding domain"/>
    <property type="match status" value="1"/>
</dbReference>
<feature type="region of interest" description="Disordered" evidence="3">
    <location>
        <begin position="1"/>
        <end position="36"/>
    </location>
</feature>
<dbReference type="EMBL" id="LT554082">
    <property type="protein sequence ID" value="SAM03401.1"/>
    <property type="molecule type" value="Genomic_DNA"/>
</dbReference>
<evidence type="ECO:0000313" key="7">
    <source>
        <dbReference type="Proteomes" id="UP000078561"/>
    </source>
</evidence>
<dbReference type="Proteomes" id="UP000078561">
    <property type="component" value="Unassembled WGS sequence"/>
</dbReference>
<dbReference type="InterPro" id="IPR035899">
    <property type="entry name" value="DBL_dom_sf"/>
</dbReference>
<keyword evidence="2" id="KW-0344">Guanine-nucleotide releasing factor</keyword>
<feature type="compositionally biased region" description="Acidic residues" evidence="3">
    <location>
        <begin position="280"/>
        <end position="291"/>
    </location>
</feature>
<feature type="region of interest" description="Disordered" evidence="3">
    <location>
        <begin position="316"/>
        <end position="337"/>
    </location>
</feature>
<feature type="compositionally biased region" description="Low complexity" evidence="3">
    <location>
        <begin position="141"/>
        <end position="171"/>
    </location>
</feature>
<name>A0A163JVQ5_ABSGL</name>
<reference evidence="6" key="1">
    <citation type="submission" date="2016-04" db="EMBL/GenBank/DDBJ databases">
        <authorList>
            <person name="Evans L.H."/>
            <person name="Alamgir A."/>
            <person name="Owens N."/>
            <person name="Weber N.D."/>
            <person name="Virtaneva K."/>
            <person name="Barbian K."/>
            <person name="Babar A."/>
            <person name="Rosenke K."/>
        </authorList>
    </citation>
    <scope>NUCLEOTIDE SEQUENCE [LARGE SCALE GENOMIC DNA]</scope>
    <source>
        <strain evidence="6">CBS 101.48</strain>
    </source>
</reference>
<dbReference type="SMART" id="SM00325">
    <property type="entry name" value="RhoGEF"/>
    <property type="match status" value="1"/>
</dbReference>
<dbReference type="InterPro" id="IPR001180">
    <property type="entry name" value="CNH_dom"/>
</dbReference>
<dbReference type="Gene3D" id="2.30.29.30">
    <property type="entry name" value="Pleckstrin-homology domain (PH domain)/Phosphotyrosine-binding domain (PTB)"/>
    <property type="match status" value="1"/>
</dbReference>
<feature type="compositionally biased region" description="Low complexity" evidence="3">
    <location>
        <begin position="241"/>
        <end position="252"/>
    </location>
</feature>
<dbReference type="SMART" id="SM00233">
    <property type="entry name" value="PH"/>
    <property type="match status" value="1"/>
</dbReference>
<accession>A0A163JVQ5</accession>
<dbReference type="PROSITE" id="PS00741">
    <property type="entry name" value="DH_1"/>
    <property type="match status" value="1"/>
</dbReference>
<dbReference type="Pfam" id="PF15405">
    <property type="entry name" value="PH_5"/>
    <property type="match status" value="1"/>
</dbReference>
<feature type="compositionally biased region" description="Low complexity" evidence="3">
    <location>
        <begin position="109"/>
        <end position="123"/>
    </location>
</feature>
<feature type="compositionally biased region" description="Polar residues" evidence="3">
    <location>
        <begin position="128"/>
        <end position="140"/>
    </location>
</feature>
<evidence type="ECO:0000256" key="2">
    <source>
        <dbReference type="ARBA" id="ARBA00022658"/>
    </source>
</evidence>
<dbReference type="GO" id="GO:0005085">
    <property type="term" value="F:guanyl-nucleotide exchange factor activity"/>
    <property type="evidence" value="ECO:0007669"/>
    <property type="project" value="UniProtKB-KW"/>
</dbReference>
<dbReference type="InterPro" id="IPR052233">
    <property type="entry name" value="Rho-type_GEFs"/>
</dbReference>
<dbReference type="InterPro" id="IPR001849">
    <property type="entry name" value="PH_domain"/>
</dbReference>
<dbReference type="STRING" id="4829.A0A163JVQ5"/>
<dbReference type="InterPro" id="IPR036388">
    <property type="entry name" value="WH-like_DNA-bd_sf"/>
</dbReference>
<feature type="compositionally biased region" description="Basic residues" evidence="3">
    <location>
        <begin position="544"/>
        <end position="553"/>
    </location>
</feature>
<dbReference type="InterPro" id="IPR011993">
    <property type="entry name" value="PH-like_dom_sf"/>
</dbReference>
<gene>
    <name evidence="6" type="primary">ABSGL_09221.1 scaffold 10691</name>
</gene>